<evidence type="ECO:0000313" key="2">
    <source>
        <dbReference type="Proteomes" id="UP000005801"/>
    </source>
</evidence>
<dbReference type="RefSeq" id="WP_006969956.1">
    <property type="nucleotide sequence ID" value="NZ_ABCS01000007.1"/>
</dbReference>
<organism evidence="1 2">
    <name type="scientific">Plesiocystis pacifica SIR-1</name>
    <dbReference type="NCBI Taxonomy" id="391625"/>
    <lineage>
        <taxon>Bacteria</taxon>
        <taxon>Pseudomonadati</taxon>
        <taxon>Myxococcota</taxon>
        <taxon>Polyangia</taxon>
        <taxon>Nannocystales</taxon>
        <taxon>Nannocystaceae</taxon>
        <taxon>Plesiocystis</taxon>
    </lineage>
</organism>
<keyword evidence="2" id="KW-1185">Reference proteome</keyword>
<protein>
    <submittedName>
        <fullName evidence="1">UDP-N-acetylmuramoylalanyl-D-glutamate--2, 6-diaminopimelate ligase</fullName>
        <ecNumber evidence="1">6.3.2.13</ecNumber>
    </submittedName>
</protein>
<dbReference type="Proteomes" id="UP000005801">
    <property type="component" value="Unassembled WGS sequence"/>
</dbReference>
<dbReference type="AlphaFoldDB" id="A6FZQ7"/>
<accession>A6FZQ7</accession>
<keyword evidence="1" id="KW-0436">Ligase</keyword>
<dbReference type="GO" id="GO:0008765">
    <property type="term" value="F:UDP-N-acetylmuramoylalanyl-D-glutamate-2,6-diaminopimelate ligase activity"/>
    <property type="evidence" value="ECO:0007669"/>
    <property type="project" value="UniProtKB-EC"/>
</dbReference>
<dbReference type="EMBL" id="ABCS01000007">
    <property type="protein sequence ID" value="EDM80863.1"/>
    <property type="molecule type" value="Genomic_DNA"/>
</dbReference>
<dbReference type="EC" id="6.3.2.13" evidence="1"/>
<proteinExistence type="predicted"/>
<sequence length="109" mass="11409">MRAISRYNVGVFGEAASNGVRAVINLMADDGPRLALGRLSFYDDGVSVPADGESEDGLILVNLPMSAFAGVVALLQHDRPVKLGLVGGRGVLRTGEWERVGETELGQGG</sequence>
<name>A6FZQ7_9BACT</name>
<reference evidence="1 2" key="1">
    <citation type="submission" date="2007-06" db="EMBL/GenBank/DDBJ databases">
        <authorList>
            <person name="Shimkets L."/>
            <person name="Ferriera S."/>
            <person name="Johnson J."/>
            <person name="Kravitz S."/>
            <person name="Beeson K."/>
            <person name="Sutton G."/>
            <person name="Rogers Y.-H."/>
            <person name="Friedman R."/>
            <person name="Frazier M."/>
            <person name="Venter J.C."/>
        </authorList>
    </citation>
    <scope>NUCLEOTIDE SEQUENCE [LARGE SCALE GENOMIC DNA]</scope>
    <source>
        <strain evidence="1 2">SIR-1</strain>
    </source>
</reference>
<evidence type="ECO:0000313" key="1">
    <source>
        <dbReference type="EMBL" id="EDM80863.1"/>
    </source>
</evidence>
<comment type="caution">
    <text evidence="1">The sequence shown here is derived from an EMBL/GenBank/DDBJ whole genome shotgun (WGS) entry which is preliminary data.</text>
</comment>
<gene>
    <name evidence="1" type="primary">murE</name>
    <name evidence="1" type="ORF">PPSIR1_28173</name>
</gene>